<comment type="similarity">
    <text evidence="1 2">Belongs to the MecA family.</text>
</comment>
<dbReference type="PANTHER" id="PTHR39161">
    <property type="entry name" value="ADAPTER PROTEIN MECA"/>
    <property type="match status" value="1"/>
</dbReference>
<organism evidence="3 4">
    <name type="scientific">Vagococcus silagei</name>
    <dbReference type="NCBI Taxonomy" id="2508885"/>
    <lineage>
        <taxon>Bacteria</taxon>
        <taxon>Bacillati</taxon>
        <taxon>Bacillota</taxon>
        <taxon>Bacilli</taxon>
        <taxon>Lactobacillales</taxon>
        <taxon>Enterococcaceae</taxon>
        <taxon>Vagococcus</taxon>
    </lineage>
</organism>
<dbReference type="AlphaFoldDB" id="A0A4S3B1Z8"/>
<comment type="domain">
    <text evidence="2">The N-terminal domain probably binds unfolded/aggregated proteins; the C-terminal domain interacts with ClpC.</text>
</comment>
<dbReference type="PIRSF" id="PIRSF029008">
    <property type="entry name" value="MecA"/>
    <property type="match status" value="1"/>
</dbReference>
<dbReference type="OrthoDB" id="2360201at2"/>
<dbReference type="Gene3D" id="3.30.70.1950">
    <property type="match status" value="1"/>
</dbReference>
<evidence type="ECO:0000256" key="2">
    <source>
        <dbReference type="HAMAP-Rule" id="MF_01124"/>
    </source>
</evidence>
<comment type="subunit">
    <text evidence="2">Homodimer.</text>
</comment>
<name>A0A4S3B1Z8_9ENTE</name>
<evidence type="ECO:0000313" key="3">
    <source>
        <dbReference type="EMBL" id="THB60792.1"/>
    </source>
</evidence>
<dbReference type="RefSeq" id="WP_136137040.1">
    <property type="nucleotide sequence ID" value="NZ_SDGV01000017.1"/>
</dbReference>
<dbReference type="EMBL" id="SDGV01000017">
    <property type="protein sequence ID" value="THB60792.1"/>
    <property type="molecule type" value="Genomic_DNA"/>
</dbReference>
<reference evidence="3 4" key="1">
    <citation type="submission" date="2019-01" db="EMBL/GenBank/DDBJ databases">
        <title>Vagococcus silagei sp. nov. isolated from brewer's grain.</title>
        <authorList>
            <person name="Guu J.-R."/>
        </authorList>
    </citation>
    <scope>NUCLEOTIDE SEQUENCE [LARGE SCALE GENOMIC DNA]</scope>
    <source>
        <strain evidence="3 4">2B-2</strain>
    </source>
</reference>
<dbReference type="InterPro" id="IPR008681">
    <property type="entry name" value="Neg-reg_MecA"/>
</dbReference>
<accession>A0A4S3B1Z8</accession>
<dbReference type="GO" id="GO:0030674">
    <property type="term" value="F:protein-macromolecule adaptor activity"/>
    <property type="evidence" value="ECO:0007669"/>
    <property type="project" value="UniProtKB-UniRule"/>
</dbReference>
<comment type="caution">
    <text evidence="3">The sequence shown here is derived from an EMBL/GenBank/DDBJ whole genome shotgun (WGS) entry which is preliminary data.</text>
</comment>
<dbReference type="Proteomes" id="UP000310506">
    <property type="component" value="Unassembled WGS sequence"/>
</dbReference>
<proteinExistence type="inferred from homology"/>
<protein>
    <recommendedName>
        <fullName evidence="2">Adapter protein MecA</fullName>
    </recommendedName>
</protein>
<comment type="function">
    <text evidence="2">Enables the recognition and targeting of unfolded and aggregated proteins to the ClpC protease or to other proteins involved in proteolysis.</text>
</comment>
<dbReference type="Pfam" id="PF05389">
    <property type="entry name" value="MecA"/>
    <property type="match status" value="1"/>
</dbReference>
<keyword evidence="4" id="KW-1185">Reference proteome</keyword>
<dbReference type="HAMAP" id="MF_01124">
    <property type="entry name" value="MecA"/>
    <property type="match status" value="1"/>
</dbReference>
<evidence type="ECO:0000256" key="1">
    <source>
        <dbReference type="ARBA" id="ARBA00005397"/>
    </source>
</evidence>
<dbReference type="InterPro" id="IPR038471">
    <property type="entry name" value="MecA_C_sf"/>
</dbReference>
<sequence>MEMERINENTIRVSIKNSDLTERGITFLDLLGNQKQIENFFYSILEEVDVDEQFQETDSVTFQVLPNRDGLELFISKNVISDSDENNFDEVLVDSQVEDFADFISQQMAKNPTIAGDSDQSDKQSDLKTADLSKVFGLSSFEELIILAKHVELSGAKTAVYKYRDQLFMVVTFIMDKFSEQRLNLSVAHLYEFSYQTPMTKDVLEEHGQVVIEDQALEKVRQYF</sequence>
<dbReference type="PANTHER" id="PTHR39161:SF1">
    <property type="entry name" value="ADAPTER PROTEIN MECA 1"/>
    <property type="match status" value="1"/>
</dbReference>
<evidence type="ECO:0000313" key="4">
    <source>
        <dbReference type="Proteomes" id="UP000310506"/>
    </source>
</evidence>
<gene>
    <name evidence="2" type="primary">mecA</name>
    <name evidence="3" type="ORF">ESZ54_07430</name>
</gene>